<gene>
    <name evidence="1" type="ORF">K470DRAFT_262109</name>
</gene>
<dbReference type="AlphaFoldDB" id="A0A6A7C9N2"/>
<reference evidence="1" key="1">
    <citation type="journal article" date="2020" name="Stud. Mycol.">
        <title>101 Dothideomycetes genomes: a test case for predicting lifestyles and emergence of pathogens.</title>
        <authorList>
            <person name="Haridas S."/>
            <person name="Albert R."/>
            <person name="Binder M."/>
            <person name="Bloem J."/>
            <person name="Labutti K."/>
            <person name="Salamov A."/>
            <person name="Andreopoulos B."/>
            <person name="Baker S."/>
            <person name="Barry K."/>
            <person name="Bills G."/>
            <person name="Bluhm B."/>
            <person name="Cannon C."/>
            <person name="Castanera R."/>
            <person name="Culley D."/>
            <person name="Daum C."/>
            <person name="Ezra D."/>
            <person name="Gonzalez J."/>
            <person name="Henrissat B."/>
            <person name="Kuo A."/>
            <person name="Liang C."/>
            <person name="Lipzen A."/>
            <person name="Lutzoni F."/>
            <person name="Magnuson J."/>
            <person name="Mondo S."/>
            <person name="Nolan M."/>
            <person name="Ohm R."/>
            <person name="Pangilinan J."/>
            <person name="Park H.-J."/>
            <person name="Ramirez L."/>
            <person name="Alfaro M."/>
            <person name="Sun H."/>
            <person name="Tritt A."/>
            <person name="Yoshinaga Y."/>
            <person name="Zwiers L.-H."/>
            <person name="Turgeon B."/>
            <person name="Goodwin S."/>
            <person name="Spatafora J."/>
            <person name="Crous P."/>
            <person name="Grigoriev I."/>
        </authorList>
    </citation>
    <scope>NUCLEOTIDE SEQUENCE</scope>
    <source>
        <strain evidence="1">CBS 480.64</strain>
    </source>
</reference>
<dbReference type="Proteomes" id="UP000799421">
    <property type="component" value="Unassembled WGS sequence"/>
</dbReference>
<dbReference type="EMBL" id="MU005961">
    <property type="protein sequence ID" value="KAF2863348.1"/>
    <property type="molecule type" value="Genomic_DNA"/>
</dbReference>
<sequence>MDVVREAIPKGYLEGIRKRPPENVPKSSSANFNMVSEETIEVYTRDRLRLRLQYLDSVENDKLSPPLFHTRIPIEIDLYMRLVTLRQPKYLANYGRYLGRTPEAIRSKLRATEENAPDPETAPTMLDRKSRKAWTKLYKELEGTDWKETKKHHSLAAHCLGYNERALGRLIDEWTENNQTLHDNVSLYINQGDWLALSCLLARDIRELLLVSLKDETASEHERVLLLICDEYLDLLPNEHAKKLAEAKGIKESDEE</sequence>
<organism evidence="1 2">
    <name type="scientific">Piedraia hortae CBS 480.64</name>
    <dbReference type="NCBI Taxonomy" id="1314780"/>
    <lineage>
        <taxon>Eukaryota</taxon>
        <taxon>Fungi</taxon>
        <taxon>Dikarya</taxon>
        <taxon>Ascomycota</taxon>
        <taxon>Pezizomycotina</taxon>
        <taxon>Dothideomycetes</taxon>
        <taxon>Dothideomycetidae</taxon>
        <taxon>Capnodiales</taxon>
        <taxon>Piedraiaceae</taxon>
        <taxon>Piedraia</taxon>
    </lineage>
</organism>
<proteinExistence type="predicted"/>
<evidence type="ECO:0000313" key="2">
    <source>
        <dbReference type="Proteomes" id="UP000799421"/>
    </source>
</evidence>
<evidence type="ECO:0000313" key="1">
    <source>
        <dbReference type="EMBL" id="KAF2863348.1"/>
    </source>
</evidence>
<protein>
    <submittedName>
        <fullName evidence="1">Uncharacterized protein</fullName>
    </submittedName>
</protein>
<accession>A0A6A7C9N2</accession>
<keyword evidence="2" id="KW-1185">Reference proteome</keyword>
<name>A0A6A7C9N2_9PEZI</name>